<dbReference type="SMART" id="SM00499">
    <property type="entry name" value="AAI"/>
    <property type="match status" value="1"/>
</dbReference>
<feature type="chain" id="PRO_5004932355" evidence="13">
    <location>
        <begin position="27"/>
        <end position="218"/>
    </location>
</feature>
<keyword evidence="7 13" id="KW-0732">Signal</keyword>
<dbReference type="InterPro" id="IPR043325">
    <property type="entry name" value="LTSS"/>
</dbReference>
<dbReference type="GO" id="GO:0005886">
    <property type="term" value="C:plasma membrane"/>
    <property type="evidence" value="ECO:0007669"/>
    <property type="project" value="UniProtKB-SubCell"/>
</dbReference>
<evidence type="ECO:0000256" key="1">
    <source>
        <dbReference type="ARBA" id="ARBA00003211"/>
    </source>
</evidence>
<dbReference type="eggNOG" id="ENOG502S59X">
    <property type="taxonomic scope" value="Eukaryota"/>
</dbReference>
<dbReference type="EMBL" id="KE344194">
    <property type="protein sequence ID" value="EXB54688.1"/>
    <property type="molecule type" value="Genomic_DNA"/>
</dbReference>
<dbReference type="OrthoDB" id="785314at2759"/>
<dbReference type="STRING" id="981085.W9R576"/>
<dbReference type="AlphaFoldDB" id="W9R576"/>
<feature type="compositionally biased region" description="Polar residues" evidence="12">
    <location>
        <begin position="180"/>
        <end position="193"/>
    </location>
</feature>
<feature type="compositionally biased region" description="Low complexity" evidence="12">
    <location>
        <begin position="33"/>
        <end position="42"/>
    </location>
</feature>
<organism evidence="15 16">
    <name type="scientific">Morus notabilis</name>
    <dbReference type="NCBI Taxonomy" id="981085"/>
    <lineage>
        <taxon>Eukaryota</taxon>
        <taxon>Viridiplantae</taxon>
        <taxon>Streptophyta</taxon>
        <taxon>Embryophyta</taxon>
        <taxon>Tracheophyta</taxon>
        <taxon>Spermatophyta</taxon>
        <taxon>Magnoliopsida</taxon>
        <taxon>eudicotyledons</taxon>
        <taxon>Gunneridae</taxon>
        <taxon>Pentapetalae</taxon>
        <taxon>rosids</taxon>
        <taxon>fabids</taxon>
        <taxon>Rosales</taxon>
        <taxon>Moraceae</taxon>
        <taxon>Moreae</taxon>
        <taxon>Morus</taxon>
    </lineage>
</organism>
<comment type="subcellular location">
    <subcellularLocation>
        <location evidence="2">Cell membrane</location>
        <topology evidence="2">Lipid-anchor</topology>
        <topology evidence="2">GPI-anchor</topology>
    </subcellularLocation>
</comment>
<evidence type="ECO:0000256" key="11">
    <source>
        <dbReference type="ARBA" id="ARBA00023288"/>
    </source>
</evidence>
<dbReference type="PANTHER" id="PTHR33044">
    <property type="entry name" value="BIFUNCTIONAL INHIBITOR/LIPID-TRANSFER PROTEIN/SEED STORAGE 2S ALBUMIN SUPERFAMILY PROTEIN-RELATED"/>
    <property type="match status" value="1"/>
</dbReference>
<evidence type="ECO:0000259" key="14">
    <source>
        <dbReference type="SMART" id="SM00499"/>
    </source>
</evidence>
<feature type="signal peptide" evidence="13">
    <location>
        <begin position="1"/>
        <end position="26"/>
    </location>
</feature>
<evidence type="ECO:0000313" key="15">
    <source>
        <dbReference type="EMBL" id="EXB54688.1"/>
    </source>
</evidence>
<keyword evidence="4" id="KW-0813">Transport</keyword>
<dbReference type="GO" id="GO:0008289">
    <property type="term" value="F:lipid binding"/>
    <property type="evidence" value="ECO:0007669"/>
    <property type="project" value="UniProtKB-KW"/>
</dbReference>
<evidence type="ECO:0000256" key="7">
    <source>
        <dbReference type="ARBA" id="ARBA00022729"/>
    </source>
</evidence>
<keyword evidence="11" id="KW-0449">Lipoprotein</keyword>
<feature type="compositionally biased region" description="Low complexity" evidence="12">
    <location>
        <begin position="162"/>
        <end position="178"/>
    </location>
</feature>
<evidence type="ECO:0000313" key="16">
    <source>
        <dbReference type="Proteomes" id="UP000030645"/>
    </source>
</evidence>
<dbReference type="GO" id="GO:0006869">
    <property type="term" value="P:lipid transport"/>
    <property type="evidence" value="ECO:0007669"/>
    <property type="project" value="InterPro"/>
</dbReference>
<name>W9R576_9ROSA</name>
<dbReference type="CDD" id="cd00010">
    <property type="entry name" value="AAI_LTSS"/>
    <property type="match status" value="1"/>
</dbReference>
<evidence type="ECO:0000256" key="8">
    <source>
        <dbReference type="ARBA" id="ARBA00023121"/>
    </source>
</evidence>
<dbReference type="Gene3D" id="1.10.110.10">
    <property type="entry name" value="Plant lipid-transfer and hydrophobic proteins"/>
    <property type="match status" value="1"/>
</dbReference>
<keyword evidence="6" id="KW-0472">Membrane</keyword>
<feature type="domain" description="Bifunctional inhibitor/plant lipid transfer protein/seed storage helical" evidence="14">
    <location>
        <begin position="71"/>
        <end position="149"/>
    </location>
</feature>
<feature type="compositionally biased region" description="Pro residues" evidence="12">
    <location>
        <begin position="43"/>
        <end position="59"/>
    </location>
</feature>
<evidence type="ECO:0000256" key="5">
    <source>
        <dbReference type="ARBA" id="ARBA00022475"/>
    </source>
</evidence>
<protein>
    <submittedName>
        <fullName evidence="15">Non-specific lipid-transfer protein-like protein</fullName>
    </submittedName>
</protein>
<keyword evidence="6" id="KW-0336">GPI-anchor</keyword>
<sequence length="218" mass="21904">MARTIAPTMLLLAFVLCTSTFYKARAQAPATAPSLGPSSSSPPSSPLPPPPSSLPPSPTYGPTASAPGADCTTLLFGMADCLSYVQEGSNETKPDKACCPELKTLVDTAPQCLCALLASNNSSAYGIDYDRATKLPSVCKVDTPPVSNCALLGIPVGGPSGSAVPASSPRLSPGRLPSEGASTGPTSEGNNGHKASTAAATVVAVLVGFAITSFPTFF</sequence>
<reference evidence="16" key="1">
    <citation type="submission" date="2013-01" db="EMBL/GenBank/DDBJ databases">
        <title>Draft Genome Sequence of a Mulberry Tree, Morus notabilis C.K. Schneid.</title>
        <authorList>
            <person name="He N."/>
            <person name="Zhao S."/>
        </authorList>
    </citation>
    <scope>NUCLEOTIDE SEQUENCE</scope>
</reference>
<dbReference type="FunFam" id="1.10.110.10:FF:000001">
    <property type="entry name" value="Bifunctional inhibitor/lipid-transfer protein/seed storage 2S albumin superfamily protein"/>
    <property type="match status" value="1"/>
</dbReference>
<dbReference type="KEGG" id="mnt:21405363"/>
<evidence type="ECO:0000256" key="9">
    <source>
        <dbReference type="ARBA" id="ARBA00023157"/>
    </source>
</evidence>
<accession>W9R576</accession>
<comment type="similarity">
    <text evidence="3">Belongs to the plant LTP family.</text>
</comment>
<dbReference type="InterPro" id="IPR000528">
    <property type="entry name" value="Plant_nsLTP"/>
</dbReference>
<keyword evidence="8" id="KW-0446">Lipid-binding</keyword>
<dbReference type="PRINTS" id="PR00382">
    <property type="entry name" value="LIPIDTRNSFER"/>
</dbReference>
<dbReference type="GO" id="GO:0098552">
    <property type="term" value="C:side of membrane"/>
    <property type="evidence" value="ECO:0007669"/>
    <property type="project" value="UniProtKB-KW"/>
</dbReference>
<keyword evidence="9" id="KW-1015">Disulfide bond</keyword>
<evidence type="ECO:0000256" key="6">
    <source>
        <dbReference type="ARBA" id="ARBA00022622"/>
    </source>
</evidence>
<evidence type="ECO:0000256" key="10">
    <source>
        <dbReference type="ARBA" id="ARBA00023180"/>
    </source>
</evidence>
<evidence type="ECO:0000256" key="2">
    <source>
        <dbReference type="ARBA" id="ARBA00004609"/>
    </source>
</evidence>
<feature type="region of interest" description="Disordered" evidence="12">
    <location>
        <begin position="32"/>
        <end position="64"/>
    </location>
</feature>
<feature type="region of interest" description="Disordered" evidence="12">
    <location>
        <begin position="162"/>
        <end position="193"/>
    </location>
</feature>
<evidence type="ECO:0000256" key="12">
    <source>
        <dbReference type="SAM" id="MobiDB-lite"/>
    </source>
</evidence>
<proteinExistence type="inferred from homology"/>
<evidence type="ECO:0000256" key="3">
    <source>
        <dbReference type="ARBA" id="ARBA00009748"/>
    </source>
</evidence>
<dbReference type="SUPFAM" id="SSF47699">
    <property type="entry name" value="Bifunctional inhibitor/lipid-transfer protein/seed storage 2S albumin"/>
    <property type="match status" value="1"/>
</dbReference>
<dbReference type="Proteomes" id="UP000030645">
    <property type="component" value="Unassembled WGS sequence"/>
</dbReference>
<dbReference type="Pfam" id="PF14368">
    <property type="entry name" value="LTP_2"/>
    <property type="match status" value="1"/>
</dbReference>
<evidence type="ECO:0000256" key="13">
    <source>
        <dbReference type="SAM" id="SignalP"/>
    </source>
</evidence>
<evidence type="ECO:0000256" key="4">
    <source>
        <dbReference type="ARBA" id="ARBA00022448"/>
    </source>
</evidence>
<keyword evidence="10" id="KW-0325">Glycoprotein</keyword>
<comment type="function">
    <text evidence="1">Plant non-specific lipid-transfer proteins transfer phospholipids as well as galactolipids across membranes. May play a role in wax or cutin deposition in the cell walls of expanding epidermal cells and certain secretory tissues.</text>
</comment>
<keyword evidence="16" id="KW-1185">Reference proteome</keyword>
<dbReference type="InterPro" id="IPR036312">
    <property type="entry name" value="Bifun_inhib/LTP/seed_sf"/>
</dbReference>
<dbReference type="InterPro" id="IPR016140">
    <property type="entry name" value="Bifunc_inhib/LTP/seed_store"/>
</dbReference>
<keyword evidence="5" id="KW-1003">Cell membrane</keyword>
<gene>
    <name evidence="15" type="ORF">L484_022551</name>
</gene>